<proteinExistence type="predicted"/>
<reference evidence="2" key="2">
    <citation type="submission" date="2020-06" db="EMBL/GenBank/DDBJ databases">
        <title>Helianthus annuus Genome sequencing and assembly Release 2.</title>
        <authorList>
            <person name="Gouzy J."/>
            <person name="Langlade N."/>
            <person name="Munos S."/>
        </authorList>
    </citation>
    <scope>NUCLEOTIDE SEQUENCE</scope>
    <source>
        <tissue evidence="2">Leaves</tissue>
    </source>
</reference>
<evidence type="ECO:0000313" key="2">
    <source>
        <dbReference type="EMBL" id="KAF5799231.1"/>
    </source>
</evidence>
<reference evidence="2" key="1">
    <citation type="journal article" date="2017" name="Nature">
        <title>The sunflower genome provides insights into oil metabolism, flowering and Asterid evolution.</title>
        <authorList>
            <person name="Badouin H."/>
            <person name="Gouzy J."/>
            <person name="Grassa C.J."/>
            <person name="Murat F."/>
            <person name="Staton S.E."/>
            <person name="Cottret L."/>
            <person name="Lelandais-Briere C."/>
            <person name="Owens G.L."/>
            <person name="Carrere S."/>
            <person name="Mayjonade B."/>
            <person name="Legrand L."/>
            <person name="Gill N."/>
            <person name="Kane N.C."/>
            <person name="Bowers J.E."/>
            <person name="Hubner S."/>
            <person name="Bellec A."/>
            <person name="Berard A."/>
            <person name="Berges H."/>
            <person name="Blanchet N."/>
            <person name="Boniface M.C."/>
            <person name="Brunel D."/>
            <person name="Catrice O."/>
            <person name="Chaidir N."/>
            <person name="Claudel C."/>
            <person name="Donnadieu C."/>
            <person name="Faraut T."/>
            <person name="Fievet G."/>
            <person name="Helmstetter N."/>
            <person name="King M."/>
            <person name="Knapp S.J."/>
            <person name="Lai Z."/>
            <person name="Le Paslier M.C."/>
            <person name="Lippi Y."/>
            <person name="Lorenzon L."/>
            <person name="Mandel J.R."/>
            <person name="Marage G."/>
            <person name="Marchand G."/>
            <person name="Marquand E."/>
            <person name="Bret-Mestries E."/>
            <person name="Morien E."/>
            <person name="Nambeesan S."/>
            <person name="Nguyen T."/>
            <person name="Pegot-Espagnet P."/>
            <person name="Pouilly N."/>
            <person name="Raftis F."/>
            <person name="Sallet E."/>
            <person name="Schiex T."/>
            <person name="Thomas J."/>
            <person name="Vandecasteele C."/>
            <person name="Vares D."/>
            <person name="Vear F."/>
            <person name="Vautrin S."/>
            <person name="Crespi M."/>
            <person name="Mangin B."/>
            <person name="Burke J.M."/>
            <person name="Salse J."/>
            <person name="Munos S."/>
            <person name="Vincourt P."/>
            <person name="Rieseberg L.H."/>
            <person name="Langlade N.B."/>
        </authorList>
    </citation>
    <scope>NUCLEOTIDE SEQUENCE</scope>
    <source>
        <tissue evidence="2">Leaves</tissue>
    </source>
</reference>
<dbReference type="Gramene" id="mRNA:HanXRQr2_Chr07g0302201">
    <property type="protein sequence ID" value="mRNA:HanXRQr2_Chr07g0302201"/>
    <property type="gene ID" value="HanXRQr2_Chr07g0302201"/>
</dbReference>
<organism evidence="2 3">
    <name type="scientific">Helianthus annuus</name>
    <name type="common">Common sunflower</name>
    <dbReference type="NCBI Taxonomy" id="4232"/>
    <lineage>
        <taxon>Eukaryota</taxon>
        <taxon>Viridiplantae</taxon>
        <taxon>Streptophyta</taxon>
        <taxon>Embryophyta</taxon>
        <taxon>Tracheophyta</taxon>
        <taxon>Spermatophyta</taxon>
        <taxon>Magnoliopsida</taxon>
        <taxon>eudicotyledons</taxon>
        <taxon>Gunneridae</taxon>
        <taxon>Pentapetalae</taxon>
        <taxon>asterids</taxon>
        <taxon>campanulids</taxon>
        <taxon>Asterales</taxon>
        <taxon>Asteraceae</taxon>
        <taxon>Asteroideae</taxon>
        <taxon>Heliantheae alliance</taxon>
        <taxon>Heliantheae</taxon>
        <taxon>Helianthus</taxon>
    </lineage>
</organism>
<evidence type="ECO:0000256" key="1">
    <source>
        <dbReference type="SAM" id="MobiDB-lite"/>
    </source>
</evidence>
<protein>
    <submittedName>
        <fullName evidence="2">Uncharacterized protein</fullName>
    </submittedName>
</protein>
<feature type="region of interest" description="Disordered" evidence="1">
    <location>
        <begin position="107"/>
        <end position="204"/>
    </location>
</feature>
<gene>
    <name evidence="2" type="ORF">HanXRQr2_Chr07g0302201</name>
</gene>
<feature type="compositionally biased region" description="Basic and acidic residues" evidence="1">
    <location>
        <begin position="77"/>
        <end position="87"/>
    </location>
</feature>
<dbReference type="Proteomes" id="UP000215914">
    <property type="component" value="Unassembled WGS sequence"/>
</dbReference>
<dbReference type="AlphaFoldDB" id="A0A9K3IMH7"/>
<keyword evidence="3" id="KW-1185">Reference proteome</keyword>
<feature type="region of interest" description="Disordered" evidence="1">
    <location>
        <begin position="455"/>
        <end position="528"/>
    </location>
</feature>
<name>A0A9K3IMH7_HELAN</name>
<comment type="caution">
    <text evidence="2">The sequence shown here is derived from an EMBL/GenBank/DDBJ whole genome shotgun (WGS) entry which is preliminary data.</text>
</comment>
<feature type="region of interest" description="Disordered" evidence="1">
    <location>
        <begin position="34"/>
        <end position="88"/>
    </location>
</feature>
<dbReference type="EMBL" id="MNCJ02000322">
    <property type="protein sequence ID" value="KAF5799231.1"/>
    <property type="molecule type" value="Genomic_DNA"/>
</dbReference>
<accession>A0A9K3IMH7</accession>
<feature type="compositionally biased region" description="Basic and acidic residues" evidence="1">
    <location>
        <begin position="455"/>
        <end position="519"/>
    </location>
</feature>
<evidence type="ECO:0000313" key="3">
    <source>
        <dbReference type="Proteomes" id="UP000215914"/>
    </source>
</evidence>
<sequence>MATIAKKPDEELWYHRIVKNFVLPRDADLSFQPTASAGELSNLGIGPEKKKRAITTTAAPKKNDVEKAQSSKVKNVGGEKKGMRHSSDSWCDFVEVSDSLEALAPAVIIRRPKPEPKETADIPPSNPDDPIDLESSPEHLVRNKAGKGKQSGAKAEEKPTSPIPTESLPVVNEELPPSPPRASAADLLKNTEVPEGGAEKVVDLGAHRPVDVAVDAEKVISPETMDGAGNPRTPDLTAHVLEKEKTTEEIPVTTSPPKSSGVMPENVEKVTVEEQGSFSGAGKSSPICPEETLGDYYYRTYSEKDASEIHAPVWNLKKGDTFSDWRVCRDWFQGIFPPGEIKFQESHLHEQTYHAYLEEAASHASTTDRIVREWHSMHKDWAAFKVSKKKVADDESRVAQLKAKLEADQAKFEADRKTEEWSVADWKRKAEAEAALLSEERKNWKKICEKDNAEKDAEVEKLKKEKADVEAALEEARSHRERSEQREDQLKKDLELALSEKTETSRRLTESEEKLENSETTRATAESELEPLKSDMAWLKKRGIACVAESMLNSEELDKTVARLVVAAWNDGYAQGYTECSQHVNSALKVD</sequence>